<comment type="caution">
    <text evidence="3">The sequence shown here is derived from an EMBL/GenBank/DDBJ whole genome shotgun (WGS) entry which is preliminary data.</text>
</comment>
<evidence type="ECO:0000256" key="2">
    <source>
        <dbReference type="RuleBase" id="RU003707"/>
    </source>
</evidence>
<dbReference type="InterPro" id="IPR018376">
    <property type="entry name" value="Enoyl-CoA_hyd/isom_CS"/>
</dbReference>
<dbReference type="SUPFAM" id="SSF52096">
    <property type="entry name" value="ClpP/crotonase"/>
    <property type="match status" value="1"/>
</dbReference>
<reference evidence="3" key="1">
    <citation type="submission" date="2022-07" db="EMBL/GenBank/DDBJ databases">
        <authorList>
            <person name="Trinca V."/>
            <person name="Uliana J.V.C."/>
            <person name="Torres T.T."/>
            <person name="Ward R.J."/>
            <person name="Monesi N."/>
        </authorList>
    </citation>
    <scope>NUCLEOTIDE SEQUENCE</scope>
    <source>
        <strain evidence="3">HSMRA1968</strain>
        <tissue evidence="3">Whole embryos</tissue>
    </source>
</reference>
<protein>
    <submittedName>
        <fullName evidence="3">Mevalonyl-coenzyme A hydratase sidH</fullName>
    </submittedName>
</protein>
<dbReference type="CDD" id="cd06558">
    <property type="entry name" value="crotonase-like"/>
    <property type="match status" value="1"/>
</dbReference>
<evidence type="ECO:0000313" key="4">
    <source>
        <dbReference type="Proteomes" id="UP001151699"/>
    </source>
</evidence>
<dbReference type="OrthoDB" id="448450at2759"/>
<proteinExistence type="inferred from homology"/>
<keyword evidence="4" id="KW-1185">Reference proteome</keyword>
<accession>A0A9Q0NHV3</accession>
<evidence type="ECO:0000256" key="1">
    <source>
        <dbReference type="ARBA" id="ARBA00005254"/>
    </source>
</evidence>
<dbReference type="NCBIfam" id="NF006108">
    <property type="entry name" value="PRK08259.1"/>
    <property type="match status" value="1"/>
</dbReference>
<dbReference type="PANTHER" id="PTHR43802">
    <property type="entry name" value="ENOYL-COA HYDRATASE"/>
    <property type="match status" value="1"/>
</dbReference>
<organism evidence="3 4">
    <name type="scientific">Pseudolycoriella hygida</name>
    <dbReference type="NCBI Taxonomy" id="35572"/>
    <lineage>
        <taxon>Eukaryota</taxon>
        <taxon>Metazoa</taxon>
        <taxon>Ecdysozoa</taxon>
        <taxon>Arthropoda</taxon>
        <taxon>Hexapoda</taxon>
        <taxon>Insecta</taxon>
        <taxon>Pterygota</taxon>
        <taxon>Neoptera</taxon>
        <taxon>Endopterygota</taxon>
        <taxon>Diptera</taxon>
        <taxon>Nematocera</taxon>
        <taxon>Sciaroidea</taxon>
        <taxon>Sciaridae</taxon>
        <taxon>Pseudolycoriella</taxon>
    </lineage>
</organism>
<dbReference type="AlphaFoldDB" id="A0A9Q0NHV3"/>
<dbReference type="Gene3D" id="1.10.287.2460">
    <property type="match status" value="1"/>
</dbReference>
<dbReference type="Gene3D" id="3.90.226.10">
    <property type="entry name" value="2-enoyl-CoA Hydratase, Chain A, domain 1"/>
    <property type="match status" value="1"/>
</dbReference>
<dbReference type="InterPro" id="IPR029045">
    <property type="entry name" value="ClpP/crotonase-like_dom_sf"/>
</dbReference>
<dbReference type="InterPro" id="IPR001753">
    <property type="entry name" value="Enoyl-CoA_hydra/iso"/>
</dbReference>
<gene>
    <name evidence="3" type="primary">sidH</name>
    <name evidence="3" type="ORF">Bhyg_05302</name>
</gene>
<evidence type="ECO:0000313" key="3">
    <source>
        <dbReference type="EMBL" id="KAJ6650059.1"/>
    </source>
</evidence>
<dbReference type="Pfam" id="PF00378">
    <property type="entry name" value="ECH_1"/>
    <property type="match status" value="1"/>
</dbReference>
<dbReference type="GO" id="GO:0003824">
    <property type="term" value="F:catalytic activity"/>
    <property type="evidence" value="ECO:0007669"/>
    <property type="project" value="InterPro"/>
</dbReference>
<dbReference type="PROSITE" id="PS00166">
    <property type="entry name" value="ENOYL_COA_HYDRATASE"/>
    <property type="match status" value="1"/>
</dbReference>
<comment type="similarity">
    <text evidence="1 2">Belongs to the enoyl-CoA hydratase/isomerase family.</text>
</comment>
<dbReference type="Proteomes" id="UP001151699">
    <property type="component" value="Chromosome A"/>
</dbReference>
<dbReference type="PANTHER" id="PTHR43802:SF1">
    <property type="entry name" value="IP11341P-RELATED"/>
    <property type="match status" value="1"/>
</dbReference>
<dbReference type="EMBL" id="WJQU01000001">
    <property type="protein sequence ID" value="KAJ6650059.1"/>
    <property type="molecule type" value="Genomic_DNA"/>
</dbReference>
<sequence length="282" mass="30379">MPSRTETTMKPLVIVEKLECITLIGINRPEKRNCVNHATAQKLMEAINEFEDDKNAKVAIIYGKGGTFCAGYDLKETSESANNETLAISDNFNPFNSKGAGPLGPTRRFFSKPVIAAVSGYAVAGGFELALACDLRVVEESSVFGVFCRRFGVPLIDGGTVRLPALIGLSRALDIILTGRPVKAKEALQLGLANRVVKNGKSLSEAILLAKEIAKHPQECMLRDRASAWNSTYSSSNFQEAIEYEMSNSLDVIMKESIAGASSFVNGAGRHGSFNTAPNSKL</sequence>
<name>A0A9Q0NHV3_9DIPT</name>